<protein>
    <recommendedName>
        <fullName evidence="4">MobC family plasmid mobilization relaxosome protein</fullName>
    </recommendedName>
</protein>
<dbReference type="RefSeq" id="WP_134174597.1">
    <property type="nucleotide sequence ID" value="NZ_SODI01000001.1"/>
</dbReference>
<dbReference type="OrthoDB" id="4882882at2"/>
<evidence type="ECO:0000313" key="3">
    <source>
        <dbReference type="Proteomes" id="UP000298218"/>
    </source>
</evidence>
<sequence length="126" mass="13200">MSRHQRIDTRFSDAELALVERVAGRRGIAPSAFVRGAACAAASTMEGRAPDDQKASATAKPSLTPEQVAVIDATRIEVKRAGVNLNQLMRASHQGVLDLGALAPVVEALAEQVGRAIEVFGGKGQP</sequence>
<dbReference type="AlphaFoldDB" id="A0A4Y8KMD6"/>
<evidence type="ECO:0000313" key="2">
    <source>
        <dbReference type="EMBL" id="TFD78849.1"/>
    </source>
</evidence>
<organism evidence="2 3">
    <name type="scientific">Cryobacterium psychrophilum</name>
    <dbReference type="NCBI Taxonomy" id="41988"/>
    <lineage>
        <taxon>Bacteria</taxon>
        <taxon>Bacillati</taxon>
        <taxon>Actinomycetota</taxon>
        <taxon>Actinomycetes</taxon>
        <taxon>Micrococcales</taxon>
        <taxon>Microbacteriaceae</taxon>
        <taxon>Cryobacterium</taxon>
    </lineage>
</organism>
<proteinExistence type="predicted"/>
<evidence type="ECO:0008006" key="4">
    <source>
        <dbReference type="Google" id="ProtNLM"/>
    </source>
</evidence>
<feature type="region of interest" description="Disordered" evidence="1">
    <location>
        <begin position="43"/>
        <end position="63"/>
    </location>
</feature>
<reference evidence="2 3" key="1">
    <citation type="submission" date="2019-03" db="EMBL/GenBank/DDBJ databases">
        <title>Genomics of glacier-inhabiting Cryobacterium strains.</title>
        <authorList>
            <person name="Liu Q."/>
            <person name="Xin Y.-H."/>
        </authorList>
    </citation>
    <scope>NUCLEOTIDE SEQUENCE [LARGE SCALE GENOMIC DNA]</scope>
    <source>
        <strain evidence="2 3">CGMCC 1.4292</strain>
    </source>
</reference>
<keyword evidence="3" id="KW-1185">Reference proteome</keyword>
<accession>A0A4Y8KMD6</accession>
<dbReference type="Proteomes" id="UP000298218">
    <property type="component" value="Unassembled WGS sequence"/>
</dbReference>
<gene>
    <name evidence="2" type="ORF">E3T53_08660</name>
</gene>
<dbReference type="EMBL" id="SOHQ01000027">
    <property type="protein sequence ID" value="TFD78849.1"/>
    <property type="molecule type" value="Genomic_DNA"/>
</dbReference>
<comment type="caution">
    <text evidence="2">The sequence shown here is derived from an EMBL/GenBank/DDBJ whole genome shotgun (WGS) entry which is preliminary data.</text>
</comment>
<name>A0A4Y8KMD6_9MICO</name>
<evidence type="ECO:0000256" key="1">
    <source>
        <dbReference type="SAM" id="MobiDB-lite"/>
    </source>
</evidence>